<keyword evidence="2" id="KW-1185">Reference proteome</keyword>
<reference evidence="1 2" key="1">
    <citation type="journal article" date="2019" name="Commun. Biol.">
        <title>The bagworm genome reveals a unique fibroin gene that provides high tensile strength.</title>
        <authorList>
            <person name="Kono N."/>
            <person name="Nakamura H."/>
            <person name="Ohtoshi R."/>
            <person name="Tomita M."/>
            <person name="Numata K."/>
            <person name="Arakawa K."/>
        </authorList>
    </citation>
    <scope>NUCLEOTIDE SEQUENCE [LARGE SCALE GENOMIC DNA]</scope>
</reference>
<dbReference type="EMBL" id="BGZK01000257">
    <property type="protein sequence ID" value="GBP32260.1"/>
    <property type="molecule type" value="Genomic_DNA"/>
</dbReference>
<name>A0A4C1V169_EUMVA</name>
<dbReference type="Proteomes" id="UP000299102">
    <property type="component" value="Unassembled WGS sequence"/>
</dbReference>
<sequence length="84" mass="8778">MSHAFSLSGSARKLCALAHWGQKLLTDVTGVIAGGVPRPTGAARANTAARSLSCKCNVRVRLPVLGTTCACVRARMTDSVRPEV</sequence>
<evidence type="ECO:0000313" key="2">
    <source>
        <dbReference type="Proteomes" id="UP000299102"/>
    </source>
</evidence>
<proteinExistence type="predicted"/>
<gene>
    <name evidence="1" type="ORF">EVAR_86092_1</name>
</gene>
<organism evidence="1 2">
    <name type="scientific">Eumeta variegata</name>
    <name type="common">Bagworm moth</name>
    <name type="synonym">Eumeta japonica</name>
    <dbReference type="NCBI Taxonomy" id="151549"/>
    <lineage>
        <taxon>Eukaryota</taxon>
        <taxon>Metazoa</taxon>
        <taxon>Ecdysozoa</taxon>
        <taxon>Arthropoda</taxon>
        <taxon>Hexapoda</taxon>
        <taxon>Insecta</taxon>
        <taxon>Pterygota</taxon>
        <taxon>Neoptera</taxon>
        <taxon>Endopterygota</taxon>
        <taxon>Lepidoptera</taxon>
        <taxon>Glossata</taxon>
        <taxon>Ditrysia</taxon>
        <taxon>Tineoidea</taxon>
        <taxon>Psychidae</taxon>
        <taxon>Oiketicinae</taxon>
        <taxon>Eumeta</taxon>
    </lineage>
</organism>
<protein>
    <submittedName>
        <fullName evidence="1">Uncharacterized protein</fullName>
    </submittedName>
</protein>
<evidence type="ECO:0000313" key="1">
    <source>
        <dbReference type="EMBL" id="GBP32260.1"/>
    </source>
</evidence>
<comment type="caution">
    <text evidence="1">The sequence shown here is derived from an EMBL/GenBank/DDBJ whole genome shotgun (WGS) entry which is preliminary data.</text>
</comment>
<dbReference type="AlphaFoldDB" id="A0A4C1V169"/>
<accession>A0A4C1V169</accession>